<dbReference type="Proteomes" id="UP000598217">
    <property type="component" value="Unassembled WGS sequence"/>
</dbReference>
<feature type="transmembrane region" description="Helical" evidence="1">
    <location>
        <begin position="75"/>
        <end position="93"/>
    </location>
</feature>
<name>A0ABR9H9Y0_9ACTN</name>
<keyword evidence="1" id="KW-0812">Transmembrane</keyword>
<evidence type="ECO:0000313" key="2">
    <source>
        <dbReference type="EMBL" id="MBE1455849.1"/>
    </source>
</evidence>
<reference evidence="2 3" key="1">
    <citation type="submission" date="2020-10" db="EMBL/GenBank/DDBJ databases">
        <title>Sequencing the genomes of 1000 actinobacteria strains.</title>
        <authorList>
            <person name="Klenk H.-P."/>
        </authorList>
    </citation>
    <scope>NUCLEOTIDE SEQUENCE [LARGE SCALE GENOMIC DNA]</scope>
    <source>
        <strain evidence="2 3">DSM 45157</strain>
    </source>
</reference>
<evidence type="ECO:0000256" key="1">
    <source>
        <dbReference type="SAM" id="Phobius"/>
    </source>
</evidence>
<feature type="transmembrane region" description="Helical" evidence="1">
    <location>
        <begin position="105"/>
        <end position="123"/>
    </location>
</feature>
<organism evidence="2 3">
    <name type="scientific">Nocardiopsis terrae</name>
    <dbReference type="NCBI Taxonomy" id="372655"/>
    <lineage>
        <taxon>Bacteria</taxon>
        <taxon>Bacillati</taxon>
        <taxon>Actinomycetota</taxon>
        <taxon>Actinomycetes</taxon>
        <taxon>Streptosporangiales</taxon>
        <taxon>Nocardiopsidaceae</taxon>
        <taxon>Nocardiopsis</taxon>
    </lineage>
</organism>
<keyword evidence="1" id="KW-0472">Membrane</keyword>
<feature type="transmembrane region" description="Helical" evidence="1">
    <location>
        <begin position="154"/>
        <end position="171"/>
    </location>
</feature>
<proteinExistence type="predicted"/>
<accession>A0ABR9H9Y0</accession>
<feature type="transmembrane region" description="Helical" evidence="1">
    <location>
        <begin position="21"/>
        <end position="40"/>
    </location>
</feature>
<evidence type="ECO:0000313" key="3">
    <source>
        <dbReference type="Proteomes" id="UP000598217"/>
    </source>
</evidence>
<keyword evidence="3" id="KW-1185">Reference proteome</keyword>
<sequence>MNILRNSLRNPRNLRIPAVTAVAALVPCLFFGSTAFLAWLGARAAWLTLPTSLGVPFAFPRLSLAAVVGQPGWSLATELAAVLVLAAVAAWWTRRALELRPGANPWRVLLSAWVGVLLGLVLANALRAGLTALAAGAGALPFLAYAFAGALSGLLWAVCLGWVCAAPAALVHRFTDRARGVGEPAPT</sequence>
<comment type="caution">
    <text evidence="2">The sequence shown here is derived from an EMBL/GenBank/DDBJ whole genome shotgun (WGS) entry which is preliminary data.</text>
</comment>
<keyword evidence="1" id="KW-1133">Transmembrane helix</keyword>
<gene>
    <name evidence="2" type="ORF">H4W79_000063</name>
</gene>
<protein>
    <submittedName>
        <fullName evidence="2">Uncharacterized protein</fullName>
    </submittedName>
</protein>
<dbReference type="EMBL" id="JADBDY010000001">
    <property type="protein sequence ID" value="MBE1455849.1"/>
    <property type="molecule type" value="Genomic_DNA"/>
</dbReference>